<dbReference type="InterPro" id="IPR044630">
    <property type="entry name" value="SPA1/2/3/4"/>
</dbReference>
<dbReference type="PANTHER" id="PTHR44218:SF1">
    <property type="entry name" value="PROTEIN SPA1-RELATED 3"/>
    <property type="match status" value="1"/>
</dbReference>
<keyword evidence="7" id="KW-0539">Nucleus</keyword>
<evidence type="ECO:0000256" key="7">
    <source>
        <dbReference type="ARBA" id="ARBA00023242"/>
    </source>
</evidence>
<dbReference type="GO" id="GO:0061630">
    <property type="term" value="F:ubiquitin protein ligase activity"/>
    <property type="evidence" value="ECO:0007669"/>
    <property type="project" value="UniProtKB-EC"/>
</dbReference>
<dbReference type="SUPFAM" id="SSF50978">
    <property type="entry name" value="WD40 repeat-like"/>
    <property type="match status" value="1"/>
</dbReference>
<dbReference type="InterPro" id="IPR001680">
    <property type="entry name" value="WD40_rpt"/>
</dbReference>
<keyword evidence="4" id="KW-0677">Repeat</keyword>
<dbReference type="PANTHER" id="PTHR44218">
    <property type="entry name" value="PROTEIN SPA1-RELATED 2"/>
    <property type="match status" value="1"/>
</dbReference>
<dbReference type="InterPro" id="IPR000719">
    <property type="entry name" value="Prot_kinase_dom"/>
</dbReference>
<protein>
    <submittedName>
        <fullName evidence="12">RING-type E3 ubiquitin transferase</fullName>
        <ecNumber evidence="12">2.3.2.27</ecNumber>
    </submittedName>
</protein>
<dbReference type="InterPro" id="IPR020472">
    <property type="entry name" value="WD40_PAC1"/>
</dbReference>
<dbReference type="EC" id="2.3.2.27" evidence="12"/>
<dbReference type="InterPro" id="IPR019775">
    <property type="entry name" value="WD40_repeat_CS"/>
</dbReference>
<evidence type="ECO:0000256" key="2">
    <source>
        <dbReference type="ARBA" id="ARBA00022574"/>
    </source>
</evidence>
<keyword evidence="5" id="KW-0833">Ubl conjugation pathway</keyword>
<evidence type="ECO:0000313" key="12">
    <source>
        <dbReference type="EMBL" id="KAL1567168.1"/>
    </source>
</evidence>
<proteinExistence type="predicted"/>
<dbReference type="AlphaFoldDB" id="A0ABD1IH76"/>
<evidence type="ECO:0000256" key="6">
    <source>
        <dbReference type="ARBA" id="ARBA00023054"/>
    </source>
</evidence>
<dbReference type="Pfam" id="PF00400">
    <property type="entry name" value="WD40"/>
    <property type="match status" value="3"/>
</dbReference>
<name>A0ABD1IH76_SALDI</name>
<dbReference type="PRINTS" id="PR00320">
    <property type="entry name" value="GPROTEINBRPT"/>
</dbReference>
<feature type="compositionally biased region" description="Polar residues" evidence="10">
    <location>
        <begin position="145"/>
        <end position="163"/>
    </location>
</feature>
<dbReference type="SMART" id="SM00320">
    <property type="entry name" value="WD40"/>
    <property type="match status" value="6"/>
</dbReference>
<dbReference type="GO" id="GO:0042802">
    <property type="term" value="F:identical protein binding"/>
    <property type="evidence" value="ECO:0007669"/>
    <property type="project" value="UniProtKB-ARBA"/>
</dbReference>
<dbReference type="PROSITE" id="PS50011">
    <property type="entry name" value="PROTEIN_KINASE_DOM"/>
    <property type="match status" value="1"/>
</dbReference>
<reference evidence="12 13" key="1">
    <citation type="submission" date="2024-06" db="EMBL/GenBank/DDBJ databases">
        <title>A chromosome level genome sequence of Diviner's sage (Salvia divinorum).</title>
        <authorList>
            <person name="Ford S.A."/>
            <person name="Ro D.-K."/>
            <person name="Ness R.W."/>
            <person name="Phillips M.A."/>
        </authorList>
    </citation>
    <scope>NUCLEOTIDE SEQUENCE [LARGE SCALE GENOMIC DNA]</scope>
    <source>
        <strain evidence="12">SAF-2024a</strain>
        <tissue evidence="12">Leaf</tissue>
    </source>
</reference>
<dbReference type="InterPro" id="IPR015943">
    <property type="entry name" value="WD40/YVTN_repeat-like_dom_sf"/>
</dbReference>
<evidence type="ECO:0000256" key="3">
    <source>
        <dbReference type="ARBA" id="ARBA00022679"/>
    </source>
</evidence>
<dbReference type="SUPFAM" id="SSF56112">
    <property type="entry name" value="Protein kinase-like (PK-like)"/>
    <property type="match status" value="1"/>
</dbReference>
<accession>A0ABD1IH76</accession>
<comment type="subcellular location">
    <subcellularLocation>
        <location evidence="1">Nucleus</location>
    </subcellularLocation>
</comment>
<feature type="domain" description="Protein kinase" evidence="11">
    <location>
        <begin position="1"/>
        <end position="333"/>
    </location>
</feature>
<dbReference type="FunFam" id="2.130.10.10:FF:000090">
    <property type="entry name" value="E3 ubiquitin-protein ligase RFWD2 isoform X1"/>
    <property type="match status" value="1"/>
</dbReference>
<keyword evidence="12" id="KW-0012">Acyltransferase</keyword>
<keyword evidence="3 12" id="KW-0808">Transferase</keyword>
<keyword evidence="8" id="KW-0607">Phytochrome signaling pathway</keyword>
<dbReference type="Gene3D" id="1.10.510.10">
    <property type="entry name" value="Transferase(Phosphotransferase) domain 1"/>
    <property type="match status" value="1"/>
</dbReference>
<sequence>MEGSSESGWERSDSSRGLNSSFFGRNSRILRPGAVRFSGDNSSHDSVRKGMPWTHVNSHRALLAGAGGGAAGGLVARPAECNDVSLRKWLDNPDRTVDALECLHIFSQIIDVVNLAHSQGIAVHNVRPSCFIMSTYNRVSFIESASCSDSGPDSPEYGSNSQMAELKGSPSVVPPESQHSRSQSGVQDAHLARNPASQINSESSCLQSSSGQAVHAQEGAVTERTTGDKKQSFPMKQILILESNWYTTPEEVSGDPTSCASDIYQLGVLLFELFCTFNSLEEKSSTMASLRHRVLPTQLLLKWPKEASFCLWLLHPEPSSRPKMSELSQSEFLNEPRNEIEEREAAIDLREMIEEQELLLEFLLILQQMKQEAADNLNETMSLISSDIDEVTKLQTSLRMKGDSSLEFGNCSGPGPNLMNNADDDDSGSSGSRKRVRHGLDTTAPDDSEEHAYIHQKSEIQGSFLSKSSRLMKNFRKLESAYFLTRRRSVKTACRSLARHSQVSSDGRGGSNVATERSSISNPLSRDRNIEQKPNGWVNTFLEGLCKYLSFSKLKVKADLKQGDLLNSSNLVCSLSFDRDGEFFASAGVNKKIKVFEYNSILKEDRDIHYPVVEMASRSKLSSICWNSYIKGQIASSNFEGVVQVWDVTRTQTFMEMREHERRVWSVDFSVADPTMLASGSDDGSVKLWNINQAILLLHLVDGVSVETIKTKANVCCVQFPTDSGRTLAFGSADHKIYYYDLRSSKMPLCTLVGHKKTVSYVKFIDSTTLVSASTDNTLKLWDLSMCTSRVLDCPLQSFTGHLNVKNFVGLSVSDGYIATGSETNEVFVYHKALPMPALSFKFNSTDPLSGDEVDDTAQFISSVCWRGQSSTLVAANSMGNIKLLEMA</sequence>
<evidence type="ECO:0000256" key="4">
    <source>
        <dbReference type="ARBA" id="ARBA00022737"/>
    </source>
</evidence>
<evidence type="ECO:0000256" key="1">
    <source>
        <dbReference type="ARBA" id="ARBA00004123"/>
    </source>
</evidence>
<feature type="compositionally biased region" description="Polar residues" evidence="10">
    <location>
        <begin position="512"/>
        <end position="524"/>
    </location>
</feature>
<organism evidence="12 13">
    <name type="scientific">Salvia divinorum</name>
    <name type="common">Maria pastora</name>
    <name type="synonym">Diviner's sage</name>
    <dbReference type="NCBI Taxonomy" id="28513"/>
    <lineage>
        <taxon>Eukaryota</taxon>
        <taxon>Viridiplantae</taxon>
        <taxon>Streptophyta</taxon>
        <taxon>Embryophyta</taxon>
        <taxon>Tracheophyta</taxon>
        <taxon>Spermatophyta</taxon>
        <taxon>Magnoliopsida</taxon>
        <taxon>eudicotyledons</taxon>
        <taxon>Gunneridae</taxon>
        <taxon>Pentapetalae</taxon>
        <taxon>asterids</taxon>
        <taxon>lamiids</taxon>
        <taxon>Lamiales</taxon>
        <taxon>Lamiaceae</taxon>
        <taxon>Nepetoideae</taxon>
        <taxon>Mentheae</taxon>
        <taxon>Salviinae</taxon>
        <taxon>Salvia</taxon>
        <taxon>Salvia subgen. Calosphace</taxon>
    </lineage>
</organism>
<evidence type="ECO:0000259" key="11">
    <source>
        <dbReference type="PROSITE" id="PS50011"/>
    </source>
</evidence>
<dbReference type="PROSITE" id="PS50082">
    <property type="entry name" value="WD_REPEATS_2"/>
    <property type="match status" value="2"/>
</dbReference>
<evidence type="ECO:0000256" key="10">
    <source>
        <dbReference type="SAM" id="MobiDB-lite"/>
    </source>
</evidence>
<evidence type="ECO:0000256" key="8">
    <source>
        <dbReference type="ARBA" id="ARBA00084091"/>
    </source>
</evidence>
<dbReference type="Proteomes" id="UP001567538">
    <property type="component" value="Unassembled WGS sequence"/>
</dbReference>
<gene>
    <name evidence="12" type="ORF">AAHA92_02676</name>
</gene>
<keyword evidence="13" id="KW-1185">Reference proteome</keyword>
<evidence type="ECO:0000256" key="5">
    <source>
        <dbReference type="ARBA" id="ARBA00022786"/>
    </source>
</evidence>
<feature type="region of interest" description="Disordered" evidence="10">
    <location>
        <begin position="501"/>
        <end position="531"/>
    </location>
</feature>
<dbReference type="InterPro" id="IPR036322">
    <property type="entry name" value="WD40_repeat_dom_sf"/>
</dbReference>
<feature type="region of interest" description="Disordered" evidence="10">
    <location>
        <begin position="404"/>
        <end position="448"/>
    </location>
</feature>
<feature type="region of interest" description="Disordered" evidence="10">
    <location>
        <begin position="145"/>
        <end position="190"/>
    </location>
</feature>
<dbReference type="PROSITE" id="PS00678">
    <property type="entry name" value="WD_REPEATS_1"/>
    <property type="match status" value="2"/>
</dbReference>
<keyword evidence="2 9" id="KW-0853">WD repeat</keyword>
<dbReference type="PROSITE" id="PS50294">
    <property type="entry name" value="WD_REPEATS_REGION"/>
    <property type="match status" value="2"/>
</dbReference>
<comment type="caution">
    <text evidence="12">The sequence shown here is derived from an EMBL/GenBank/DDBJ whole genome shotgun (WGS) entry which is preliminary data.</text>
</comment>
<dbReference type="EMBL" id="JBEAFC010000002">
    <property type="protein sequence ID" value="KAL1567168.1"/>
    <property type="molecule type" value="Genomic_DNA"/>
</dbReference>
<evidence type="ECO:0000313" key="13">
    <source>
        <dbReference type="Proteomes" id="UP001567538"/>
    </source>
</evidence>
<dbReference type="InterPro" id="IPR011009">
    <property type="entry name" value="Kinase-like_dom_sf"/>
</dbReference>
<dbReference type="Gene3D" id="2.130.10.10">
    <property type="entry name" value="YVTN repeat-like/Quinoprotein amine dehydrogenase"/>
    <property type="match status" value="1"/>
</dbReference>
<dbReference type="GO" id="GO:0009585">
    <property type="term" value="P:red, far-red light phototransduction"/>
    <property type="evidence" value="ECO:0007669"/>
    <property type="project" value="UniProtKB-KW"/>
</dbReference>
<keyword evidence="6" id="KW-0175">Coiled coil</keyword>
<evidence type="ECO:0000256" key="9">
    <source>
        <dbReference type="PROSITE-ProRule" id="PRU00221"/>
    </source>
</evidence>
<dbReference type="GO" id="GO:0005634">
    <property type="term" value="C:nucleus"/>
    <property type="evidence" value="ECO:0007669"/>
    <property type="project" value="UniProtKB-SubCell"/>
</dbReference>
<feature type="repeat" description="WD" evidence="9">
    <location>
        <begin position="752"/>
        <end position="785"/>
    </location>
</feature>
<feature type="repeat" description="WD" evidence="9">
    <location>
        <begin position="657"/>
        <end position="692"/>
    </location>
</feature>